<keyword evidence="10" id="KW-1185">Reference proteome</keyword>
<dbReference type="STRING" id="602072.A0A1R3RAR0"/>
<dbReference type="PANTHER" id="PTHR45646:SF11">
    <property type="entry name" value="SERINE_THREONINE-PROTEIN KINASE DOA"/>
    <property type="match status" value="1"/>
</dbReference>
<comment type="similarity">
    <text evidence="7">Belongs to the protein kinase superfamily.</text>
</comment>
<evidence type="ECO:0000256" key="6">
    <source>
        <dbReference type="PROSITE-ProRule" id="PRU10141"/>
    </source>
</evidence>
<dbReference type="SUPFAM" id="SSF56112">
    <property type="entry name" value="Protein kinase-like (PK-like)"/>
    <property type="match status" value="1"/>
</dbReference>
<dbReference type="PROSITE" id="PS00108">
    <property type="entry name" value="PROTEIN_KINASE_ST"/>
    <property type="match status" value="1"/>
</dbReference>
<dbReference type="GO" id="GO:0005524">
    <property type="term" value="F:ATP binding"/>
    <property type="evidence" value="ECO:0007669"/>
    <property type="project" value="UniProtKB-UniRule"/>
</dbReference>
<organism evidence="9 10">
    <name type="scientific">Aspergillus carbonarius (strain ITEM 5010)</name>
    <dbReference type="NCBI Taxonomy" id="602072"/>
    <lineage>
        <taxon>Eukaryota</taxon>
        <taxon>Fungi</taxon>
        <taxon>Dikarya</taxon>
        <taxon>Ascomycota</taxon>
        <taxon>Pezizomycotina</taxon>
        <taxon>Eurotiomycetes</taxon>
        <taxon>Eurotiomycetidae</taxon>
        <taxon>Eurotiales</taxon>
        <taxon>Aspergillaceae</taxon>
        <taxon>Aspergillus</taxon>
        <taxon>Aspergillus subgen. Circumdati</taxon>
    </lineage>
</organism>
<dbReference type="EMBL" id="KV907510">
    <property type="protein sequence ID" value="OOF91543.1"/>
    <property type="molecule type" value="Genomic_DNA"/>
</dbReference>
<dbReference type="GO" id="GO:0004674">
    <property type="term" value="F:protein serine/threonine kinase activity"/>
    <property type="evidence" value="ECO:0007669"/>
    <property type="project" value="UniProtKB-KW"/>
</dbReference>
<dbReference type="PROSITE" id="PS50011">
    <property type="entry name" value="PROTEIN_KINASE_DOM"/>
    <property type="match status" value="1"/>
</dbReference>
<dbReference type="AlphaFoldDB" id="A0A1R3RAR0"/>
<keyword evidence="1 7" id="KW-0723">Serine/threonine-protein kinase</keyword>
<dbReference type="Gene3D" id="1.10.510.10">
    <property type="entry name" value="Transferase(Phosphotransferase) domain 1"/>
    <property type="match status" value="1"/>
</dbReference>
<evidence type="ECO:0000256" key="7">
    <source>
        <dbReference type="RuleBase" id="RU000304"/>
    </source>
</evidence>
<keyword evidence="3 6" id="KW-0547">Nucleotide-binding</keyword>
<dbReference type="VEuPathDB" id="FungiDB:ASPCADRAFT_399888"/>
<keyword evidence="5 6" id="KW-0067">ATP-binding</keyword>
<feature type="domain" description="Protein kinase" evidence="8">
    <location>
        <begin position="62"/>
        <end position="392"/>
    </location>
</feature>
<proteinExistence type="inferred from homology"/>
<keyword evidence="2" id="KW-0808">Transferase</keyword>
<dbReference type="SMART" id="SM00220">
    <property type="entry name" value="S_TKc"/>
    <property type="match status" value="1"/>
</dbReference>
<keyword evidence="4" id="KW-0418">Kinase</keyword>
<dbReference type="Proteomes" id="UP000188318">
    <property type="component" value="Unassembled WGS sequence"/>
</dbReference>
<dbReference type="Pfam" id="PF00069">
    <property type="entry name" value="Pkinase"/>
    <property type="match status" value="1"/>
</dbReference>
<evidence type="ECO:0000256" key="3">
    <source>
        <dbReference type="ARBA" id="ARBA00022741"/>
    </source>
</evidence>
<evidence type="ECO:0000313" key="10">
    <source>
        <dbReference type="Proteomes" id="UP000188318"/>
    </source>
</evidence>
<dbReference type="PANTHER" id="PTHR45646">
    <property type="entry name" value="SERINE/THREONINE-PROTEIN KINASE DOA-RELATED"/>
    <property type="match status" value="1"/>
</dbReference>
<dbReference type="OrthoDB" id="5979581at2759"/>
<evidence type="ECO:0000256" key="4">
    <source>
        <dbReference type="ARBA" id="ARBA00022777"/>
    </source>
</evidence>
<dbReference type="InterPro" id="IPR051175">
    <property type="entry name" value="CLK_kinases"/>
</dbReference>
<dbReference type="OMA" id="YEIDIWN"/>
<sequence>MLSTLLHSLPRRLGQTWKPLNFSNPNYVRIPVTQKIEEETMPDYVASRYYPARIGETLKSQYQIVGKLGFGASSTVWLARDMDYRRYVALKIFIKSTSMGQQLDDELQMYQRIEKGSLLHSFDIDGLEDKHRCLVHPPLWDSVLTFLHRNPVQRLPPPVLEFTLKRLFLALDYLHTECQIIHADIKADNIMFGITDDSVFVDFIENELHTPCPRKEVDGKFIYMSQELRIPKELGAPVLCNFGSAMSGGIEHLEDIQPNIYRAPEVILEVPWTYSVDILLIWNVFEGESLFTGHDPESQAYRSRAHLAEMIRLLGPPPADLLAQGNLSHKFFSDGGDFYAKALLENLIPLEQRETTLEGEDKASFLRLVQKMPQWEPAKRSSAKELQQDEWIRRALKE</sequence>
<name>A0A1R3RAR0_ASPC5</name>
<evidence type="ECO:0000256" key="5">
    <source>
        <dbReference type="ARBA" id="ARBA00022840"/>
    </source>
</evidence>
<dbReference type="PROSITE" id="PS00107">
    <property type="entry name" value="PROTEIN_KINASE_ATP"/>
    <property type="match status" value="1"/>
</dbReference>
<dbReference type="InterPro" id="IPR000719">
    <property type="entry name" value="Prot_kinase_dom"/>
</dbReference>
<feature type="binding site" evidence="6">
    <location>
        <position position="91"/>
    </location>
    <ligand>
        <name>ATP</name>
        <dbReference type="ChEBI" id="CHEBI:30616"/>
    </ligand>
</feature>
<dbReference type="InterPro" id="IPR008271">
    <property type="entry name" value="Ser/Thr_kinase_AS"/>
</dbReference>
<dbReference type="InterPro" id="IPR017441">
    <property type="entry name" value="Protein_kinase_ATP_BS"/>
</dbReference>
<evidence type="ECO:0000256" key="1">
    <source>
        <dbReference type="ARBA" id="ARBA00022527"/>
    </source>
</evidence>
<reference evidence="10" key="1">
    <citation type="journal article" date="2017" name="Genome Biol.">
        <title>Comparative genomics reveals high biological diversity and specific adaptations in the industrially and medically important fungal genus Aspergillus.</title>
        <authorList>
            <person name="de Vries R.P."/>
            <person name="Riley R."/>
            <person name="Wiebenga A."/>
            <person name="Aguilar-Osorio G."/>
            <person name="Amillis S."/>
            <person name="Uchima C.A."/>
            <person name="Anderluh G."/>
            <person name="Asadollahi M."/>
            <person name="Askin M."/>
            <person name="Barry K."/>
            <person name="Battaglia E."/>
            <person name="Bayram O."/>
            <person name="Benocci T."/>
            <person name="Braus-Stromeyer S.A."/>
            <person name="Caldana C."/>
            <person name="Canovas D."/>
            <person name="Cerqueira G.C."/>
            <person name="Chen F."/>
            <person name="Chen W."/>
            <person name="Choi C."/>
            <person name="Clum A."/>
            <person name="Dos Santos R.A."/>
            <person name="Damasio A.R."/>
            <person name="Diallinas G."/>
            <person name="Emri T."/>
            <person name="Fekete E."/>
            <person name="Flipphi M."/>
            <person name="Freyberg S."/>
            <person name="Gallo A."/>
            <person name="Gournas C."/>
            <person name="Habgood R."/>
            <person name="Hainaut M."/>
            <person name="Harispe M.L."/>
            <person name="Henrissat B."/>
            <person name="Hilden K.S."/>
            <person name="Hope R."/>
            <person name="Hossain A."/>
            <person name="Karabika E."/>
            <person name="Karaffa L."/>
            <person name="Karanyi Z."/>
            <person name="Krasevec N."/>
            <person name="Kuo A."/>
            <person name="Kusch H."/>
            <person name="LaButti K."/>
            <person name="Lagendijk E.L."/>
            <person name="Lapidus A."/>
            <person name="Levasseur A."/>
            <person name="Lindquist E."/>
            <person name="Lipzen A."/>
            <person name="Logrieco A.F."/>
            <person name="MacCabe A."/>
            <person name="Maekelae M.R."/>
            <person name="Malavazi I."/>
            <person name="Melin P."/>
            <person name="Meyer V."/>
            <person name="Mielnichuk N."/>
            <person name="Miskei M."/>
            <person name="Molnar A.P."/>
            <person name="Mule G."/>
            <person name="Ngan C.Y."/>
            <person name="Orejas M."/>
            <person name="Orosz E."/>
            <person name="Ouedraogo J.P."/>
            <person name="Overkamp K.M."/>
            <person name="Park H.-S."/>
            <person name="Perrone G."/>
            <person name="Piumi F."/>
            <person name="Punt P.J."/>
            <person name="Ram A.F."/>
            <person name="Ramon A."/>
            <person name="Rauscher S."/>
            <person name="Record E."/>
            <person name="Riano-Pachon D.M."/>
            <person name="Robert V."/>
            <person name="Roehrig J."/>
            <person name="Ruller R."/>
            <person name="Salamov A."/>
            <person name="Salih N.S."/>
            <person name="Samson R.A."/>
            <person name="Sandor E."/>
            <person name="Sanguinetti M."/>
            <person name="Schuetze T."/>
            <person name="Sepcic K."/>
            <person name="Shelest E."/>
            <person name="Sherlock G."/>
            <person name="Sophianopoulou V."/>
            <person name="Squina F.M."/>
            <person name="Sun H."/>
            <person name="Susca A."/>
            <person name="Todd R.B."/>
            <person name="Tsang A."/>
            <person name="Unkles S.E."/>
            <person name="van de Wiele N."/>
            <person name="van Rossen-Uffink D."/>
            <person name="Oliveira J.V."/>
            <person name="Vesth T.C."/>
            <person name="Visser J."/>
            <person name="Yu J.-H."/>
            <person name="Zhou M."/>
            <person name="Andersen M.R."/>
            <person name="Archer D.B."/>
            <person name="Baker S.E."/>
            <person name="Benoit I."/>
            <person name="Brakhage A.A."/>
            <person name="Braus G.H."/>
            <person name="Fischer R."/>
            <person name="Frisvad J.C."/>
            <person name="Goldman G.H."/>
            <person name="Houbraken J."/>
            <person name="Oakley B."/>
            <person name="Pocsi I."/>
            <person name="Scazzocchio C."/>
            <person name="Seiboth B."/>
            <person name="vanKuyk P.A."/>
            <person name="Wortman J."/>
            <person name="Dyer P.S."/>
            <person name="Grigoriev I.V."/>
        </authorList>
    </citation>
    <scope>NUCLEOTIDE SEQUENCE [LARGE SCALE GENOMIC DNA]</scope>
    <source>
        <strain evidence="10">ITEM 5010</strain>
    </source>
</reference>
<dbReference type="Gene3D" id="3.30.200.20">
    <property type="entry name" value="Phosphorylase Kinase, domain 1"/>
    <property type="match status" value="1"/>
</dbReference>
<dbReference type="GO" id="GO:0043484">
    <property type="term" value="P:regulation of RNA splicing"/>
    <property type="evidence" value="ECO:0007669"/>
    <property type="project" value="TreeGrafter"/>
</dbReference>
<dbReference type="GO" id="GO:0005634">
    <property type="term" value="C:nucleus"/>
    <property type="evidence" value="ECO:0007669"/>
    <property type="project" value="TreeGrafter"/>
</dbReference>
<evidence type="ECO:0000256" key="2">
    <source>
        <dbReference type="ARBA" id="ARBA00022679"/>
    </source>
</evidence>
<evidence type="ECO:0000259" key="8">
    <source>
        <dbReference type="PROSITE" id="PS50011"/>
    </source>
</evidence>
<protein>
    <recommendedName>
        <fullName evidence="8">Protein kinase domain-containing protein</fullName>
    </recommendedName>
</protein>
<gene>
    <name evidence="9" type="ORF">ASPCADRAFT_399888</name>
</gene>
<evidence type="ECO:0000313" key="9">
    <source>
        <dbReference type="EMBL" id="OOF91543.1"/>
    </source>
</evidence>
<dbReference type="InterPro" id="IPR011009">
    <property type="entry name" value="Kinase-like_dom_sf"/>
</dbReference>
<accession>A0A1R3RAR0</accession>